<proteinExistence type="predicted"/>
<gene>
    <name evidence="15" type="ORF">APZ42_021505</name>
</gene>
<dbReference type="Proteomes" id="UP000076858">
    <property type="component" value="Unassembled WGS sequence"/>
</dbReference>
<dbReference type="GO" id="GO:0000977">
    <property type="term" value="F:RNA polymerase II transcription regulatory region sequence-specific DNA binding"/>
    <property type="evidence" value="ECO:0007669"/>
    <property type="project" value="TreeGrafter"/>
</dbReference>
<dbReference type="PANTHER" id="PTHR24208:SF168">
    <property type="entry name" value="PROTEIN APTEROUS"/>
    <property type="match status" value="1"/>
</dbReference>
<dbReference type="InterPro" id="IPR001356">
    <property type="entry name" value="HD"/>
</dbReference>
<evidence type="ECO:0000256" key="5">
    <source>
        <dbReference type="ARBA" id="ARBA00023038"/>
    </source>
</evidence>
<evidence type="ECO:0000259" key="13">
    <source>
        <dbReference type="PROSITE" id="PS50023"/>
    </source>
</evidence>
<feature type="compositionally biased region" description="Polar residues" evidence="12">
    <location>
        <begin position="291"/>
        <end position="305"/>
    </location>
</feature>
<dbReference type="InterPro" id="IPR001781">
    <property type="entry name" value="Znf_LIM"/>
</dbReference>
<dbReference type="SUPFAM" id="SSF57716">
    <property type="entry name" value="Glucocorticoid receptor-like (DNA-binding domain)"/>
    <property type="match status" value="2"/>
</dbReference>
<keyword evidence="2 10" id="KW-0479">Metal-binding</keyword>
<feature type="region of interest" description="Disordered" evidence="12">
    <location>
        <begin position="41"/>
        <end position="76"/>
    </location>
</feature>
<dbReference type="Pfam" id="PF00046">
    <property type="entry name" value="Homeodomain"/>
    <property type="match status" value="1"/>
</dbReference>
<dbReference type="EMBL" id="LRGB01001186">
    <property type="protein sequence ID" value="KZS13372.1"/>
    <property type="molecule type" value="Genomic_DNA"/>
</dbReference>
<evidence type="ECO:0000256" key="8">
    <source>
        <dbReference type="ARBA" id="ARBA00023242"/>
    </source>
</evidence>
<evidence type="ECO:0000313" key="15">
    <source>
        <dbReference type="EMBL" id="KZS13372.1"/>
    </source>
</evidence>
<dbReference type="AlphaFoldDB" id="A0A162CA90"/>
<feature type="compositionally biased region" description="Gly residues" evidence="12">
    <location>
        <begin position="520"/>
        <end position="536"/>
    </location>
</feature>
<dbReference type="SUPFAM" id="SSF46689">
    <property type="entry name" value="Homeodomain-like"/>
    <property type="match status" value="1"/>
</dbReference>
<evidence type="ECO:0000256" key="11">
    <source>
        <dbReference type="RuleBase" id="RU000682"/>
    </source>
</evidence>
<dbReference type="CDD" id="cd09369">
    <property type="entry name" value="LIM1_Lhx2_Lhx9"/>
    <property type="match status" value="1"/>
</dbReference>
<dbReference type="GO" id="GO:0030182">
    <property type="term" value="P:neuron differentiation"/>
    <property type="evidence" value="ECO:0007669"/>
    <property type="project" value="TreeGrafter"/>
</dbReference>
<dbReference type="STRING" id="35525.A0A162CA90"/>
<feature type="domain" description="LIM zinc-binding" evidence="13">
    <location>
        <begin position="150"/>
        <end position="212"/>
    </location>
</feature>
<dbReference type="Gene3D" id="1.10.10.60">
    <property type="entry name" value="Homeodomain-like"/>
    <property type="match status" value="1"/>
</dbReference>
<sequence length="642" mass="71780">MIQQHQSISNSSSMLEPNFYHHLEQQQRHQLLPVQHLIKEERDESSVTAEDESITSKKAATQELPHETGSTTVEQQQTGTTVTTAAVVCAGCGFKIVDRYYLVAVDKAWHSECLRCDECRRPLDTALSCFARQSRIYCREDYNRLFAGRKQCAKCCETLQPDELVMRGREHLFHTRCFSCHICQTHLIKGSTFGMVGALIFCQQHYQQGTVQSGFGHHGGRDNNNMPIQHPSFPVHNASVEAYMTHHQEPFGSPHHPYDPHGHQHYGQLVHQANPSMDSMLESSAAKLYHQNSPVSGSSASSLKNQRVRTKRRMQPSIKSDMQASLMNEGEDDSYMSVDGAGMLDTSSSSPCSSMLNGCVTTMGSMGGANGVHQQQQQVTSQQQQKTKRLRTSFKHHQLRMLKSYFATNHNPDAKDLKQLSQKTTLSKRVLQVMEQNKTKIIVIFSLPFFEVVIFFFYSRERKEEEEGIHFFVWATVGFYTYWETIETTVAVAGDSERVKQVWFQNARAKWRRLVQKTEGGAGANSGVNGGLGNNGNGHNMSSSSSSSSSNCSGSGNETGSPVPSSSASPSHVRQLSSHGHQQQPMMMMASFMEHQQHHHHQQHARLQPHHVMTTSSRMSLYDEISLSGSSSVASVGFPSPL</sequence>
<keyword evidence="4 10" id="KW-0862">Zinc</keyword>
<dbReference type="OrthoDB" id="9990008at2759"/>
<keyword evidence="16" id="KW-1185">Reference proteome</keyword>
<evidence type="ECO:0000256" key="4">
    <source>
        <dbReference type="ARBA" id="ARBA00022833"/>
    </source>
</evidence>
<feature type="domain" description="LIM zinc-binding" evidence="13">
    <location>
        <begin position="87"/>
        <end position="148"/>
    </location>
</feature>
<keyword evidence="3" id="KW-0677">Repeat</keyword>
<evidence type="ECO:0000256" key="9">
    <source>
        <dbReference type="PROSITE-ProRule" id="PRU00108"/>
    </source>
</evidence>
<dbReference type="InterPro" id="IPR009057">
    <property type="entry name" value="Homeodomain-like_sf"/>
</dbReference>
<feature type="domain" description="Homeobox" evidence="14">
    <location>
        <begin position="385"/>
        <end position="514"/>
    </location>
</feature>
<keyword evidence="8 9" id="KW-0539">Nucleus</keyword>
<dbReference type="FunFam" id="2.10.110.10:FF:000157">
    <property type="entry name" value="LIM/homeobox protein Lhx2"/>
    <property type="match status" value="1"/>
</dbReference>
<evidence type="ECO:0000256" key="12">
    <source>
        <dbReference type="SAM" id="MobiDB-lite"/>
    </source>
</evidence>
<dbReference type="GO" id="GO:0046872">
    <property type="term" value="F:metal ion binding"/>
    <property type="evidence" value="ECO:0007669"/>
    <property type="project" value="UniProtKB-KW"/>
</dbReference>
<reference evidence="15 16" key="1">
    <citation type="submission" date="2016-03" db="EMBL/GenBank/DDBJ databases">
        <title>EvidentialGene: Evidence-directed Construction of Genes on Genomes.</title>
        <authorList>
            <person name="Gilbert D.G."/>
            <person name="Choi J.-H."/>
            <person name="Mockaitis K."/>
            <person name="Colbourne J."/>
            <person name="Pfrender M."/>
        </authorList>
    </citation>
    <scope>NUCLEOTIDE SEQUENCE [LARGE SCALE GENOMIC DNA]</scope>
    <source>
        <strain evidence="15 16">Xinb3</strain>
        <tissue evidence="15">Complete organism</tissue>
    </source>
</reference>
<comment type="subcellular location">
    <subcellularLocation>
        <location evidence="1 9 11">Nucleus</location>
    </subcellularLocation>
</comment>
<dbReference type="SMART" id="SM00132">
    <property type="entry name" value="LIM"/>
    <property type="match status" value="2"/>
</dbReference>
<organism evidence="15 16">
    <name type="scientific">Daphnia magna</name>
    <dbReference type="NCBI Taxonomy" id="35525"/>
    <lineage>
        <taxon>Eukaryota</taxon>
        <taxon>Metazoa</taxon>
        <taxon>Ecdysozoa</taxon>
        <taxon>Arthropoda</taxon>
        <taxon>Crustacea</taxon>
        <taxon>Branchiopoda</taxon>
        <taxon>Diplostraca</taxon>
        <taxon>Cladocera</taxon>
        <taxon>Anomopoda</taxon>
        <taxon>Daphniidae</taxon>
        <taxon>Daphnia</taxon>
    </lineage>
</organism>
<feature type="region of interest" description="Disordered" evidence="12">
    <location>
        <begin position="291"/>
        <end position="318"/>
    </location>
</feature>
<keyword evidence="5 10" id="KW-0440">LIM domain</keyword>
<dbReference type="GO" id="GO:0005634">
    <property type="term" value="C:nucleus"/>
    <property type="evidence" value="ECO:0007669"/>
    <property type="project" value="UniProtKB-SubCell"/>
</dbReference>
<evidence type="ECO:0000256" key="2">
    <source>
        <dbReference type="ARBA" id="ARBA00022723"/>
    </source>
</evidence>
<protein>
    <submittedName>
        <fullName evidence="15">Putative LIM/homeobox protein Lhx2</fullName>
    </submittedName>
</protein>
<dbReference type="CDD" id="cd00086">
    <property type="entry name" value="homeodomain"/>
    <property type="match status" value="1"/>
</dbReference>
<feature type="region of interest" description="Disordered" evidence="12">
    <location>
        <begin position="518"/>
        <end position="582"/>
    </location>
</feature>
<evidence type="ECO:0000256" key="1">
    <source>
        <dbReference type="ARBA" id="ARBA00004123"/>
    </source>
</evidence>
<dbReference type="PANTHER" id="PTHR24208">
    <property type="entry name" value="LIM/HOMEOBOX PROTEIN LHX"/>
    <property type="match status" value="1"/>
</dbReference>
<dbReference type="SMART" id="SM00389">
    <property type="entry name" value="HOX"/>
    <property type="match status" value="1"/>
</dbReference>
<evidence type="ECO:0000259" key="14">
    <source>
        <dbReference type="PROSITE" id="PS50071"/>
    </source>
</evidence>
<accession>A0A162CA90</accession>
<dbReference type="PROSITE" id="PS00478">
    <property type="entry name" value="LIM_DOMAIN_1"/>
    <property type="match status" value="2"/>
</dbReference>
<keyword evidence="6 9" id="KW-0238">DNA-binding</keyword>
<dbReference type="GO" id="GO:0000981">
    <property type="term" value="F:DNA-binding transcription factor activity, RNA polymerase II-specific"/>
    <property type="evidence" value="ECO:0007669"/>
    <property type="project" value="TreeGrafter"/>
</dbReference>
<dbReference type="PROSITE" id="PS50071">
    <property type="entry name" value="HOMEOBOX_2"/>
    <property type="match status" value="1"/>
</dbReference>
<name>A0A162CA90_9CRUS</name>
<evidence type="ECO:0000256" key="10">
    <source>
        <dbReference type="PROSITE-ProRule" id="PRU00125"/>
    </source>
</evidence>
<dbReference type="PROSITE" id="PS50023">
    <property type="entry name" value="LIM_DOMAIN_2"/>
    <property type="match status" value="2"/>
</dbReference>
<dbReference type="Gene3D" id="2.10.110.10">
    <property type="entry name" value="Cysteine Rich Protein"/>
    <property type="match status" value="2"/>
</dbReference>
<evidence type="ECO:0000256" key="3">
    <source>
        <dbReference type="ARBA" id="ARBA00022737"/>
    </source>
</evidence>
<comment type="caution">
    <text evidence="15">The sequence shown here is derived from an EMBL/GenBank/DDBJ whole genome shotgun (WGS) entry which is preliminary data.</text>
</comment>
<dbReference type="InterPro" id="IPR050453">
    <property type="entry name" value="LIM_Homeobox_TF"/>
</dbReference>
<evidence type="ECO:0000256" key="7">
    <source>
        <dbReference type="ARBA" id="ARBA00023155"/>
    </source>
</evidence>
<dbReference type="Pfam" id="PF00412">
    <property type="entry name" value="LIM"/>
    <property type="match status" value="2"/>
</dbReference>
<feature type="compositionally biased region" description="Low complexity" evidence="12">
    <location>
        <begin position="67"/>
        <end position="76"/>
    </location>
</feature>
<feature type="compositionally biased region" description="Polar residues" evidence="12">
    <location>
        <begin position="572"/>
        <end position="582"/>
    </location>
</feature>
<keyword evidence="7 9" id="KW-0371">Homeobox</keyword>
<feature type="compositionally biased region" description="Low complexity" evidence="12">
    <location>
        <begin position="537"/>
        <end position="571"/>
    </location>
</feature>
<evidence type="ECO:0000256" key="6">
    <source>
        <dbReference type="ARBA" id="ARBA00023125"/>
    </source>
</evidence>
<feature type="DNA-binding region" description="Homeobox" evidence="9">
    <location>
        <begin position="387"/>
        <end position="515"/>
    </location>
</feature>
<evidence type="ECO:0000313" key="16">
    <source>
        <dbReference type="Proteomes" id="UP000076858"/>
    </source>
</evidence>